<feature type="transmembrane region" description="Helical" evidence="2">
    <location>
        <begin position="276"/>
        <end position="295"/>
    </location>
</feature>
<name>A0A5C6GCY7_METRR</name>
<protein>
    <submittedName>
        <fullName evidence="3">Uncharacterized protein</fullName>
    </submittedName>
</protein>
<keyword evidence="2" id="KW-0472">Membrane</keyword>
<comment type="caution">
    <text evidence="3">The sequence shown here is derived from an EMBL/GenBank/DDBJ whole genome shotgun (WGS) entry which is preliminary data.</text>
</comment>
<evidence type="ECO:0000313" key="4">
    <source>
        <dbReference type="Proteomes" id="UP000317257"/>
    </source>
</evidence>
<evidence type="ECO:0000256" key="1">
    <source>
        <dbReference type="SAM" id="Coils"/>
    </source>
</evidence>
<dbReference type="Gene3D" id="1.20.1170.10">
    <property type="match status" value="1"/>
</dbReference>
<feature type="transmembrane region" description="Helical" evidence="2">
    <location>
        <begin position="301"/>
        <end position="321"/>
    </location>
</feature>
<accession>A0A5C6GCY7</accession>
<feature type="coiled-coil region" evidence="1">
    <location>
        <begin position="212"/>
        <end position="275"/>
    </location>
</feature>
<keyword evidence="1" id="KW-0175">Coiled coil</keyword>
<evidence type="ECO:0000313" key="3">
    <source>
        <dbReference type="EMBL" id="TWU75370.1"/>
    </source>
</evidence>
<dbReference type="EMBL" id="SBHS01000007">
    <property type="protein sequence ID" value="TWU75370.1"/>
    <property type="molecule type" value="Genomic_DNA"/>
</dbReference>
<dbReference type="AlphaFoldDB" id="A0A5C6GCY7"/>
<keyword evidence="2" id="KW-0812">Transmembrane</keyword>
<proteinExistence type="predicted"/>
<keyword evidence="2" id="KW-1133">Transmembrane helix</keyword>
<evidence type="ECO:0000256" key="2">
    <source>
        <dbReference type="SAM" id="Phobius"/>
    </source>
</evidence>
<organism evidence="3 4">
    <name type="scientific">Metarhizium rileyi (strain RCEF 4871)</name>
    <name type="common">Nomuraea rileyi</name>
    <dbReference type="NCBI Taxonomy" id="1649241"/>
    <lineage>
        <taxon>Eukaryota</taxon>
        <taxon>Fungi</taxon>
        <taxon>Dikarya</taxon>
        <taxon>Ascomycota</taxon>
        <taxon>Pezizomycotina</taxon>
        <taxon>Sordariomycetes</taxon>
        <taxon>Hypocreomycetidae</taxon>
        <taxon>Hypocreales</taxon>
        <taxon>Clavicipitaceae</taxon>
        <taxon>Metarhizium</taxon>
    </lineage>
</organism>
<feature type="coiled-coil region" evidence="1">
    <location>
        <begin position="325"/>
        <end position="352"/>
    </location>
</feature>
<sequence>MASTNPPPAYTAGTAPPSYEALMKRFNDSVGPNPTPEKYLEVGDAFTLDEIEILASNSPTESPPVTCPEDAKRFKTSAGKGLSSSTAQEAFQMGAAQATEAAQGLRRMFGEIHRKILEIDQIEISGFEPNMRQFKNKYETILSESRAVANDISTYGAQFDKLIVPFCIDKKIDVQDKMEMVRGFISVRLSTTVSRNPTKVRRDIILTDLQKATDHEKRAKKVQTDLRSLQTDFISWVPRFDDWAQKKEGNLLQQIRAIQMILVELQKDLADIEHKIRVVGGAMVLSGGLMAAAVAGGPVGLVVGLFGFIGLSASAAILIVYNRKRAGIKREILQRENEIEDIQKDIKLIQDTRVEITNLRDEHLPTINANIDLLDSYWQAVVGEAQYLLQYLEGAEDVEIPSYLDDYIEEGVRVYSRLADYVKEYARGISSVLSQEEAASDTRT</sequence>
<dbReference type="Proteomes" id="UP000317257">
    <property type="component" value="Unassembled WGS sequence"/>
</dbReference>
<reference evidence="4" key="1">
    <citation type="submission" date="2018-12" db="EMBL/GenBank/DDBJ databases">
        <title>The complete genome of Metarhizium rileyi, a key fungal pathogen of Lepidoptera.</title>
        <authorList>
            <person name="Binneck E."/>
            <person name="Lastra C.C.L."/>
            <person name="Sosa-Gomez D.R."/>
        </authorList>
    </citation>
    <scope>NUCLEOTIDE SEQUENCE [LARGE SCALE GENOMIC DNA]</scope>
    <source>
        <strain evidence="4">Cep018-CH2</strain>
    </source>
</reference>
<gene>
    <name evidence="3" type="ORF">ED733_000476</name>
</gene>